<dbReference type="RefSeq" id="WP_122113696.1">
    <property type="nucleotide sequence ID" value="NZ_QOKZ01000008.1"/>
</dbReference>
<protein>
    <recommendedName>
        <fullName evidence="1">Segregation and condensation protein A</fullName>
    </recommendedName>
</protein>
<dbReference type="PANTHER" id="PTHR33969">
    <property type="entry name" value="SEGREGATION AND CONDENSATION PROTEIN A"/>
    <property type="match status" value="1"/>
</dbReference>
<keyword evidence="3" id="KW-1185">Reference proteome</keyword>
<accession>A0A3M0MNL4</accession>
<evidence type="ECO:0000256" key="1">
    <source>
        <dbReference type="ARBA" id="ARBA00044777"/>
    </source>
</evidence>
<sequence length="276" mass="31273">MAKPVKTVPYLKPVPDGPVTDSFDAEAVAERRAEEALIVDVDGYEGPLDLLLTLARTQKVDLMKISVLHLAEQYLVFVEQARALRIELAADYLVMAAWLAFLKSRLLLPPDPEAEGPSAEDMAAHLAFQLERLDAMRQAAARLMGRDRLGISRFQRGAPETVTRKRRTEWQAGLIDLMRAYARLKTRDEFRPYAFDRQDVFTMEQALERIRRMIGFVGDWTDLSDFLPDGWEGQGARRRSATAATFAASLELAREGKLEIRQKDAFAPITIRRRPT</sequence>
<dbReference type="Proteomes" id="UP000273516">
    <property type="component" value="Unassembled WGS sequence"/>
</dbReference>
<dbReference type="OrthoDB" id="9793741at2"/>
<dbReference type="InterPro" id="IPR003768">
    <property type="entry name" value="ScpA"/>
</dbReference>
<evidence type="ECO:0000313" key="2">
    <source>
        <dbReference type="EMBL" id="RMC32887.1"/>
    </source>
</evidence>
<evidence type="ECO:0000313" key="3">
    <source>
        <dbReference type="Proteomes" id="UP000273516"/>
    </source>
</evidence>
<dbReference type="Gene3D" id="6.10.250.2410">
    <property type="match status" value="1"/>
</dbReference>
<dbReference type="Pfam" id="PF02616">
    <property type="entry name" value="SMC_ScpA"/>
    <property type="match status" value="1"/>
</dbReference>
<dbReference type="PANTHER" id="PTHR33969:SF2">
    <property type="entry name" value="SEGREGATION AND CONDENSATION PROTEIN A"/>
    <property type="match status" value="1"/>
</dbReference>
<comment type="caution">
    <text evidence="2">The sequence shown here is derived from an EMBL/GenBank/DDBJ whole genome shotgun (WGS) entry which is preliminary data.</text>
</comment>
<proteinExistence type="predicted"/>
<gene>
    <name evidence="2" type="ORF">C9E81_17770</name>
</gene>
<name>A0A3M0MNL4_9RHOB</name>
<organism evidence="2 3">
    <name type="scientific">Paracoccus alkanivorans</name>
    <dbReference type="NCBI Taxonomy" id="2116655"/>
    <lineage>
        <taxon>Bacteria</taxon>
        <taxon>Pseudomonadati</taxon>
        <taxon>Pseudomonadota</taxon>
        <taxon>Alphaproteobacteria</taxon>
        <taxon>Rhodobacterales</taxon>
        <taxon>Paracoccaceae</taxon>
        <taxon>Paracoccus</taxon>
    </lineage>
</organism>
<reference evidence="2 3" key="1">
    <citation type="submission" date="2018-07" db="EMBL/GenBank/DDBJ databases">
        <authorList>
            <person name="Zhang Y."/>
            <person name="Wang L."/>
            <person name="Ma S."/>
        </authorList>
    </citation>
    <scope>NUCLEOTIDE SEQUENCE [LARGE SCALE GENOMIC DNA]</scope>
    <source>
        <strain evidence="2 3">4-2</strain>
    </source>
</reference>
<dbReference type="EMBL" id="QOKZ01000008">
    <property type="protein sequence ID" value="RMC32887.1"/>
    <property type="molecule type" value="Genomic_DNA"/>
</dbReference>
<dbReference type="AlphaFoldDB" id="A0A3M0MNL4"/>